<dbReference type="EMBL" id="NHSJ01000043">
    <property type="protein sequence ID" value="PPQ32142.1"/>
    <property type="molecule type" value="Genomic_DNA"/>
</dbReference>
<evidence type="ECO:0000313" key="3">
    <source>
        <dbReference type="EMBL" id="PPQ32142.1"/>
    </source>
</evidence>
<feature type="region of interest" description="Disordered" evidence="1">
    <location>
        <begin position="132"/>
        <end position="166"/>
    </location>
</feature>
<sequence>MTRRADLDRNMQGVRLGDIERDEAMATLASHARTLAAALPGARFASGFLPSSYTTHGDTILVEDLRVCLTEQRAKLSAKTDLAKDIYYRLSRRVAFTRFLDDGRVCLTNDAAERPLRGIAVGRRDWTFAGSDAGAIGPQRSSRRSRAASSTTPTRRHGLHGNASVL</sequence>
<proteinExistence type="predicted"/>
<evidence type="ECO:0000259" key="2">
    <source>
        <dbReference type="Pfam" id="PF03050"/>
    </source>
</evidence>
<dbReference type="AlphaFoldDB" id="A0A2S6NBZ1"/>
<organism evidence="3 4">
    <name type="scientific">Rhodoblastus sphagnicola</name>
    <dbReference type="NCBI Taxonomy" id="333368"/>
    <lineage>
        <taxon>Bacteria</taxon>
        <taxon>Pseudomonadati</taxon>
        <taxon>Pseudomonadota</taxon>
        <taxon>Alphaproteobacteria</taxon>
        <taxon>Hyphomicrobiales</taxon>
        <taxon>Rhodoblastaceae</taxon>
        <taxon>Rhodoblastus</taxon>
    </lineage>
</organism>
<dbReference type="InterPro" id="IPR004291">
    <property type="entry name" value="Transposase_IS66_central"/>
</dbReference>
<keyword evidence="4" id="KW-1185">Reference proteome</keyword>
<dbReference type="Proteomes" id="UP000239089">
    <property type="component" value="Unassembled WGS sequence"/>
</dbReference>
<dbReference type="PANTHER" id="PTHR33678:SF1">
    <property type="entry name" value="BLL1576 PROTEIN"/>
    <property type="match status" value="1"/>
</dbReference>
<comment type="caution">
    <text evidence="3">The sequence shown here is derived from an EMBL/GenBank/DDBJ whole genome shotgun (WGS) entry which is preliminary data.</text>
</comment>
<name>A0A2S6NBZ1_9HYPH</name>
<evidence type="ECO:0000256" key="1">
    <source>
        <dbReference type="SAM" id="MobiDB-lite"/>
    </source>
</evidence>
<reference evidence="3 4" key="1">
    <citation type="journal article" date="2018" name="Arch. Microbiol.">
        <title>New insights into the metabolic potential of the phototrophic purple bacterium Rhodopila globiformis DSM 161(T) from its draft genome sequence and evidence for a vanadium-dependent nitrogenase.</title>
        <authorList>
            <person name="Imhoff J.F."/>
            <person name="Rahn T."/>
            <person name="Kunzel S."/>
            <person name="Neulinger S.C."/>
        </authorList>
    </citation>
    <scope>NUCLEOTIDE SEQUENCE [LARGE SCALE GENOMIC DNA]</scope>
    <source>
        <strain evidence="3 4">DSM 16996</strain>
    </source>
</reference>
<feature type="domain" description="Transposase IS66 central" evidence="2">
    <location>
        <begin position="58"/>
        <end position="135"/>
    </location>
</feature>
<accession>A0A2S6NBZ1</accession>
<dbReference type="PANTHER" id="PTHR33678">
    <property type="entry name" value="BLL1576 PROTEIN"/>
    <property type="match status" value="1"/>
</dbReference>
<protein>
    <recommendedName>
        <fullName evidence="2">Transposase IS66 central domain-containing protein</fullName>
    </recommendedName>
</protein>
<gene>
    <name evidence="3" type="ORF">CCR94_06890</name>
</gene>
<dbReference type="InterPro" id="IPR052344">
    <property type="entry name" value="Transposase-related"/>
</dbReference>
<evidence type="ECO:0000313" key="4">
    <source>
        <dbReference type="Proteomes" id="UP000239089"/>
    </source>
</evidence>
<dbReference type="Pfam" id="PF03050">
    <property type="entry name" value="DDE_Tnp_IS66"/>
    <property type="match status" value="1"/>
</dbReference>